<keyword evidence="2" id="KW-0813">Transport</keyword>
<feature type="transmembrane region" description="Helical" evidence="9">
    <location>
        <begin position="7"/>
        <end position="28"/>
    </location>
</feature>
<dbReference type="Pfam" id="PF02653">
    <property type="entry name" value="BPD_transp_2"/>
    <property type="match status" value="1"/>
</dbReference>
<evidence type="ECO:0000256" key="9">
    <source>
        <dbReference type="SAM" id="Phobius"/>
    </source>
</evidence>
<organism evidence="10 11">
    <name type="scientific">Candidatus Carbonibacillus altaicus</name>
    <dbReference type="NCBI Taxonomy" id="2163959"/>
    <lineage>
        <taxon>Bacteria</taxon>
        <taxon>Bacillati</taxon>
        <taxon>Bacillota</taxon>
        <taxon>Bacilli</taxon>
        <taxon>Bacillales</taxon>
        <taxon>Candidatus Carbonibacillus</taxon>
    </lineage>
</organism>
<evidence type="ECO:0000256" key="5">
    <source>
        <dbReference type="ARBA" id="ARBA00022970"/>
    </source>
</evidence>
<keyword evidence="4 9" id="KW-0812">Transmembrane</keyword>
<feature type="transmembrane region" description="Helical" evidence="9">
    <location>
        <begin position="138"/>
        <end position="162"/>
    </location>
</feature>
<feature type="transmembrane region" description="Helical" evidence="9">
    <location>
        <begin position="193"/>
        <end position="217"/>
    </location>
</feature>
<keyword evidence="6 9" id="KW-1133">Transmembrane helix</keyword>
<reference evidence="11" key="1">
    <citation type="journal article" date="2018" name="Sci. Rep.">
        <title>Lignite coal burning seam in the remote Altai Mountains harbors a hydrogen-driven thermophilic microbial community.</title>
        <authorList>
            <person name="Kadnikov V.V."/>
            <person name="Mardanov A.V."/>
            <person name="Ivasenko D.A."/>
            <person name="Antsiferov D.V."/>
            <person name="Beletsky A.V."/>
            <person name="Karnachuk O.V."/>
            <person name="Ravin N.V."/>
        </authorList>
    </citation>
    <scope>NUCLEOTIDE SEQUENCE [LARGE SCALE GENOMIC DNA]</scope>
</reference>
<dbReference type="CDD" id="cd06582">
    <property type="entry name" value="TM_PBP1_LivH_like"/>
    <property type="match status" value="1"/>
</dbReference>
<comment type="caution">
    <text evidence="10">The sequence shown here is derived from an EMBL/GenBank/DDBJ whole genome shotgun (WGS) entry which is preliminary data.</text>
</comment>
<feature type="transmembrane region" description="Helical" evidence="9">
    <location>
        <begin position="268"/>
        <end position="288"/>
    </location>
</feature>
<dbReference type="PANTHER" id="PTHR11795:SF445">
    <property type="entry name" value="AMINO ACID ABC TRANSPORTER PERMEASE PROTEIN"/>
    <property type="match status" value="1"/>
</dbReference>
<evidence type="ECO:0000256" key="8">
    <source>
        <dbReference type="ARBA" id="ARBA00037998"/>
    </source>
</evidence>
<proteinExistence type="inferred from homology"/>
<feature type="transmembrane region" description="Helical" evidence="9">
    <location>
        <begin position="34"/>
        <end position="53"/>
    </location>
</feature>
<comment type="subcellular location">
    <subcellularLocation>
        <location evidence="1">Cell membrane</location>
        <topology evidence="1">Multi-pass membrane protein</topology>
    </subcellularLocation>
</comment>
<accession>A0A2R6XYX6</accession>
<comment type="similarity">
    <text evidence="8">Belongs to the binding-protein-dependent transport system permease family. LivHM subfamily.</text>
</comment>
<dbReference type="AlphaFoldDB" id="A0A2R6XYX6"/>
<gene>
    <name evidence="10" type="ORF">BSOLF_1764</name>
</gene>
<evidence type="ECO:0000256" key="4">
    <source>
        <dbReference type="ARBA" id="ARBA00022692"/>
    </source>
</evidence>
<protein>
    <submittedName>
        <fullName evidence="10">High-affinity branched-chain amino acid transport system permease protein LivH</fullName>
    </submittedName>
</protein>
<evidence type="ECO:0000256" key="6">
    <source>
        <dbReference type="ARBA" id="ARBA00022989"/>
    </source>
</evidence>
<evidence type="ECO:0000256" key="3">
    <source>
        <dbReference type="ARBA" id="ARBA00022475"/>
    </source>
</evidence>
<dbReference type="InterPro" id="IPR001851">
    <property type="entry name" value="ABC_transp_permease"/>
</dbReference>
<dbReference type="GO" id="GO:0022857">
    <property type="term" value="F:transmembrane transporter activity"/>
    <property type="evidence" value="ECO:0007669"/>
    <property type="project" value="InterPro"/>
</dbReference>
<evidence type="ECO:0000256" key="7">
    <source>
        <dbReference type="ARBA" id="ARBA00023136"/>
    </source>
</evidence>
<dbReference type="Proteomes" id="UP000244338">
    <property type="component" value="Unassembled WGS sequence"/>
</dbReference>
<name>A0A2R6XYX6_9BACL</name>
<feature type="transmembrane region" description="Helical" evidence="9">
    <location>
        <begin position="229"/>
        <end position="253"/>
    </location>
</feature>
<evidence type="ECO:0000256" key="2">
    <source>
        <dbReference type="ARBA" id="ARBA00022448"/>
    </source>
</evidence>
<dbReference type="EMBL" id="PEBX01000089">
    <property type="protein sequence ID" value="PTQ55627.1"/>
    <property type="molecule type" value="Genomic_DNA"/>
</dbReference>
<evidence type="ECO:0000313" key="10">
    <source>
        <dbReference type="EMBL" id="PTQ55627.1"/>
    </source>
</evidence>
<dbReference type="GO" id="GO:0006865">
    <property type="term" value="P:amino acid transport"/>
    <property type="evidence" value="ECO:0007669"/>
    <property type="project" value="UniProtKB-KW"/>
</dbReference>
<keyword evidence="7 9" id="KW-0472">Membrane</keyword>
<sequence length="297" mass="32304">MLDFLQALIWGILLGGMYALIAIGMTLIMGVMKIINLAHGALVMVGMYITYVLNVQFGLDPYIGLFIAMPTLFLLGALIQLLLINRIIDVDAILPENQVLLTVGIMVVLTETMRLLFHSDYRSVQTSYASENIHIGGISLSVPMTIGFFVALVFVLLLHLFLKKTHYGRMIRATAEDRIAAQYMGIPPKTVTVVTFGLGSALAAAGGALLLPIFYLWPDIGHLFTAKAFIITILGGLGSIVGAFFGGLLIGVFESLGATYVSMGYKDVYGLVVFLLVLLFLPGGLKSLRFPALRRER</sequence>
<feature type="transmembrane region" description="Helical" evidence="9">
    <location>
        <begin position="65"/>
        <end position="87"/>
    </location>
</feature>
<dbReference type="GO" id="GO:0005886">
    <property type="term" value="C:plasma membrane"/>
    <property type="evidence" value="ECO:0007669"/>
    <property type="project" value="UniProtKB-SubCell"/>
</dbReference>
<evidence type="ECO:0000256" key="1">
    <source>
        <dbReference type="ARBA" id="ARBA00004651"/>
    </source>
</evidence>
<evidence type="ECO:0000313" key="11">
    <source>
        <dbReference type="Proteomes" id="UP000244338"/>
    </source>
</evidence>
<dbReference type="PANTHER" id="PTHR11795">
    <property type="entry name" value="BRANCHED-CHAIN AMINO ACID TRANSPORT SYSTEM PERMEASE PROTEIN LIVH"/>
    <property type="match status" value="1"/>
</dbReference>
<keyword evidence="5" id="KW-0029">Amino-acid transport</keyword>
<feature type="transmembrane region" description="Helical" evidence="9">
    <location>
        <begin position="99"/>
        <end position="117"/>
    </location>
</feature>
<dbReference type="InterPro" id="IPR052157">
    <property type="entry name" value="BCAA_transport_permease"/>
</dbReference>
<keyword evidence="3" id="KW-1003">Cell membrane</keyword>